<dbReference type="GO" id="GO:0016403">
    <property type="term" value="F:dimethylargininase activity"/>
    <property type="evidence" value="ECO:0007669"/>
    <property type="project" value="TreeGrafter"/>
</dbReference>
<dbReference type="AlphaFoldDB" id="A0AAD5TK67"/>
<dbReference type="EMBL" id="JADGJQ010000036">
    <property type="protein sequence ID" value="KAJ3176982.1"/>
    <property type="molecule type" value="Genomic_DNA"/>
</dbReference>
<dbReference type="GO" id="GO:0000052">
    <property type="term" value="P:citrulline metabolic process"/>
    <property type="evidence" value="ECO:0007669"/>
    <property type="project" value="TreeGrafter"/>
</dbReference>
<dbReference type="Pfam" id="PF19420">
    <property type="entry name" value="DDAH_eukar"/>
    <property type="match status" value="1"/>
</dbReference>
<reference evidence="4" key="1">
    <citation type="submission" date="2020-05" db="EMBL/GenBank/DDBJ databases">
        <title>Phylogenomic resolution of chytrid fungi.</title>
        <authorList>
            <person name="Stajich J.E."/>
            <person name="Amses K."/>
            <person name="Simmons R."/>
            <person name="Seto K."/>
            <person name="Myers J."/>
            <person name="Bonds A."/>
            <person name="Quandt C.A."/>
            <person name="Barry K."/>
            <person name="Liu P."/>
            <person name="Grigoriev I."/>
            <person name="Longcore J.E."/>
            <person name="James T.Y."/>
        </authorList>
    </citation>
    <scope>NUCLEOTIDE SEQUENCE</scope>
    <source>
        <strain evidence="4">JEL0379</strain>
    </source>
</reference>
<evidence type="ECO:0000256" key="2">
    <source>
        <dbReference type="ARBA" id="ARBA00022801"/>
    </source>
</evidence>
<gene>
    <name evidence="4" type="primary">DDAH1</name>
    <name evidence="4" type="ORF">HDU87_004697</name>
</gene>
<dbReference type="GO" id="GO:0045429">
    <property type="term" value="P:positive regulation of nitric oxide biosynthetic process"/>
    <property type="evidence" value="ECO:0007669"/>
    <property type="project" value="TreeGrafter"/>
</dbReference>
<protein>
    <submittedName>
        <fullName evidence="4">N(G),N(G)-dimethylarginine dimethylaminohydrolase 1</fullName>
    </submittedName>
</protein>
<name>A0AAD5TK67_9FUNG</name>
<evidence type="ECO:0000313" key="4">
    <source>
        <dbReference type="EMBL" id="KAJ3176982.1"/>
    </source>
</evidence>
<dbReference type="InterPro" id="IPR033199">
    <property type="entry name" value="DDAH-like"/>
</dbReference>
<accession>A0AAD5TK67</accession>
<feature type="active site" description="Nucleophile" evidence="3">
    <location>
        <position position="299"/>
    </location>
</feature>
<evidence type="ECO:0000256" key="1">
    <source>
        <dbReference type="ARBA" id="ARBA00008532"/>
    </source>
</evidence>
<keyword evidence="2" id="KW-0378">Hydrolase</keyword>
<proteinExistence type="inferred from homology"/>
<dbReference type="Gene3D" id="3.75.10.10">
    <property type="entry name" value="L-arginine/glycine Amidinotransferase, Chain A"/>
    <property type="match status" value="1"/>
</dbReference>
<comment type="similarity">
    <text evidence="1">Belongs to the DDAH family.</text>
</comment>
<organism evidence="4 5">
    <name type="scientific">Geranomyces variabilis</name>
    <dbReference type="NCBI Taxonomy" id="109894"/>
    <lineage>
        <taxon>Eukaryota</taxon>
        <taxon>Fungi</taxon>
        <taxon>Fungi incertae sedis</taxon>
        <taxon>Chytridiomycota</taxon>
        <taxon>Chytridiomycota incertae sedis</taxon>
        <taxon>Chytridiomycetes</taxon>
        <taxon>Spizellomycetales</taxon>
        <taxon>Powellomycetaceae</taxon>
        <taxon>Geranomyces</taxon>
    </lineage>
</organism>
<comment type="caution">
    <text evidence="4">The sequence shown here is derived from an EMBL/GenBank/DDBJ whole genome shotgun (WGS) entry which is preliminary data.</text>
</comment>
<evidence type="ECO:0000313" key="5">
    <source>
        <dbReference type="Proteomes" id="UP001212152"/>
    </source>
</evidence>
<dbReference type="PANTHER" id="PTHR12737:SF9">
    <property type="entry name" value="DIMETHYLARGININASE"/>
    <property type="match status" value="1"/>
</dbReference>
<feature type="active site" description="Proton donor" evidence="3">
    <location>
        <position position="195"/>
    </location>
</feature>
<dbReference type="GO" id="GO:0016597">
    <property type="term" value="F:amino acid binding"/>
    <property type="evidence" value="ECO:0007669"/>
    <property type="project" value="TreeGrafter"/>
</dbReference>
<keyword evidence="5" id="KW-1185">Reference proteome</keyword>
<dbReference type="PANTHER" id="PTHR12737">
    <property type="entry name" value="DIMETHYLARGININE DIMETHYLAMINOHYDROLASE"/>
    <property type="match status" value="1"/>
</dbReference>
<dbReference type="GO" id="GO:0006525">
    <property type="term" value="P:arginine metabolic process"/>
    <property type="evidence" value="ECO:0007669"/>
    <property type="project" value="TreeGrafter"/>
</dbReference>
<sequence>MAAPVRTAIVRARMPDSYATSCLTDVNLATAPIDLALARAQHQKYVATIRRFVPVVELPFLGDEYPDAIFVEDTVLVAKGLAIITRPGADSRRREVESMAECLKVKTAKGATTTTTTATGVAGATTGDFTSIDAITAIEAPGTLDGGDCCLTGRHVFVGLSKRTNQAAIDQLDNALRPRGIPVIAVPIADTHILHLKCVVSVLAADTLVVSDSVEGRMVRERIEALNTGYKFVVVPDVVAANVLAIRGSGDALAAVIVQDRYPESQKALRAAMRARGEEDKVIELDLSEIIKGDGALTCMSVLI</sequence>
<dbReference type="Proteomes" id="UP001212152">
    <property type="component" value="Unassembled WGS sequence"/>
</dbReference>
<dbReference type="SUPFAM" id="SSF55909">
    <property type="entry name" value="Pentein"/>
    <property type="match status" value="1"/>
</dbReference>
<evidence type="ECO:0000256" key="3">
    <source>
        <dbReference type="PIRSR" id="PIRSR633199-1"/>
    </source>
</evidence>